<dbReference type="EMBL" id="RSCJ01000001">
    <property type="protein sequence ID" value="RUR86657.1"/>
    <property type="molecule type" value="Genomic_DNA"/>
</dbReference>
<comment type="caution">
    <text evidence="1">The sequence shown here is derived from an EMBL/GenBank/DDBJ whole genome shotgun (WGS) entry which is preliminary data.</text>
</comment>
<organism evidence="1 2">
    <name type="scientific">Chlorogloeopsis fritschii PCC 6912</name>
    <dbReference type="NCBI Taxonomy" id="211165"/>
    <lineage>
        <taxon>Bacteria</taxon>
        <taxon>Bacillati</taxon>
        <taxon>Cyanobacteriota</taxon>
        <taxon>Cyanophyceae</taxon>
        <taxon>Nostocales</taxon>
        <taxon>Chlorogloeopsidaceae</taxon>
        <taxon>Chlorogloeopsis</taxon>
    </lineage>
</organism>
<dbReference type="Proteomes" id="UP000268857">
    <property type="component" value="Unassembled WGS sequence"/>
</dbReference>
<evidence type="ECO:0000313" key="2">
    <source>
        <dbReference type="Proteomes" id="UP000268857"/>
    </source>
</evidence>
<dbReference type="RefSeq" id="WP_016874428.1">
    <property type="nucleotide sequence ID" value="NZ_AJLN01000116.1"/>
</dbReference>
<reference evidence="1 2" key="1">
    <citation type="journal article" date="2019" name="Genome Biol. Evol.">
        <title>Day and night: Metabolic profiles and evolutionary relationships of six axenic non-marine cyanobacteria.</title>
        <authorList>
            <person name="Will S.E."/>
            <person name="Henke P."/>
            <person name="Boedeker C."/>
            <person name="Huang S."/>
            <person name="Brinkmann H."/>
            <person name="Rohde M."/>
            <person name="Jarek M."/>
            <person name="Friedl T."/>
            <person name="Seufert S."/>
            <person name="Schumacher M."/>
            <person name="Overmann J."/>
            <person name="Neumann-Schaal M."/>
            <person name="Petersen J."/>
        </authorList>
    </citation>
    <scope>NUCLEOTIDE SEQUENCE [LARGE SCALE GENOMIC DNA]</scope>
    <source>
        <strain evidence="1 2">PCC 6912</strain>
    </source>
</reference>
<sequence>MTYSYSMEDAVQVAKQAACDIEAWLWGKPETINVTNVEHDPDYQRTDVDLVWTTRTGDILIEVKGDRWNKTRNFFFETHSNLEKGNPGCFMYTEAQFIFYYFVNTCQLYQLPMPKTREWFLITMRRFQERSTITPVGNSYYTTVGRLVPVTTVMLEVPGVKMEQL</sequence>
<accession>A0A3S1FV66</accession>
<proteinExistence type="predicted"/>
<dbReference type="AlphaFoldDB" id="A0A3S1FV66"/>
<dbReference type="OrthoDB" id="5514550at2"/>
<keyword evidence="2" id="KW-1185">Reference proteome</keyword>
<evidence type="ECO:0008006" key="3">
    <source>
        <dbReference type="Google" id="ProtNLM"/>
    </source>
</evidence>
<protein>
    <recommendedName>
        <fullName evidence="3">Protein NO VEIN C-terminal domain-containing protein</fullName>
    </recommendedName>
</protein>
<name>A0A3S1FV66_CHLFR</name>
<evidence type="ECO:0000313" key="1">
    <source>
        <dbReference type="EMBL" id="RUR86657.1"/>
    </source>
</evidence>
<gene>
    <name evidence="1" type="ORF">PCC6912_01000</name>
</gene>